<dbReference type="EMBL" id="JTDE01005658">
    <property type="protein sequence ID" value="KAF7248016.1"/>
    <property type="molecule type" value="Genomic_DNA"/>
</dbReference>
<name>A0A8S9YLG4_9TREM</name>
<proteinExistence type="predicted"/>
<evidence type="ECO:0000313" key="1">
    <source>
        <dbReference type="EMBL" id="KAF7248016.1"/>
    </source>
</evidence>
<dbReference type="AlphaFoldDB" id="A0A8S9YLG4"/>
<gene>
    <name evidence="1" type="ORF">EG68_09138</name>
</gene>
<organism evidence="1 2">
    <name type="scientific">Paragonimus skrjabini miyazakii</name>
    <dbReference type="NCBI Taxonomy" id="59628"/>
    <lineage>
        <taxon>Eukaryota</taxon>
        <taxon>Metazoa</taxon>
        <taxon>Spiralia</taxon>
        <taxon>Lophotrochozoa</taxon>
        <taxon>Platyhelminthes</taxon>
        <taxon>Trematoda</taxon>
        <taxon>Digenea</taxon>
        <taxon>Plagiorchiida</taxon>
        <taxon>Troglotremata</taxon>
        <taxon>Troglotrematidae</taxon>
        <taxon>Paragonimus</taxon>
    </lineage>
</organism>
<keyword evidence="2" id="KW-1185">Reference proteome</keyword>
<protein>
    <submittedName>
        <fullName evidence="1">Uncharacterized protein</fullName>
    </submittedName>
</protein>
<dbReference type="Proteomes" id="UP000822476">
    <property type="component" value="Unassembled WGS sequence"/>
</dbReference>
<sequence>MYGLGVQTFHSFRAWAGGGICTSSMEFPTSLWKHSRMNPSFSETTVSRHIMNMNLLKILTKNRKFILYTLHLKSTADTNFGLTESKVGGVGQLSV</sequence>
<evidence type="ECO:0000313" key="2">
    <source>
        <dbReference type="Proteomes" id="UP000822476"/>
    </source>
</evidence>
<dbReference type="OrthoDB" id="6313103at2759"/>
<reference evidence="1" key="1">
    <citation type="submission" date="2019-07" db="EMBL/GenBank/DDBJ databases">
        <title>Annotation for the trematode Paragonimus miyazaki's.</title>
        <authorList>
            <person name="Choi Y.-J."/>
        </authorList>
    </citation>
    <scope>NUCLEOTIDE SEQUENCE</scope>
    <source>
        <strain evidence="1">Japan</strain>
    </source>
</reference>
<comment type="caution">
    <text evidence="1">The sequence shown here is derived from an EMBL/GenBank/DDBJ whole genome shotgun (WGS) entry which is preliminary data.</text>
</comment>
<accession>A0A8S9YLG4</accession>